<dbReference type="Pfam" id="PF01048">
    <property type="entry name" value="PNP_UDP_1"/>
    <property type="match status" value="1"/>
</dbReference>
<comment type="pathway">
    <text evidence="1">Quinol/quinone metabolism; menaquinone biosynthesis.</text>
</comment>
<dbReference type="InterPro" id="IPR019963">
    <property type="entry name" value="FL_hydrolase_MqnB"/>
</dbReference>
<dbReference type="NCBIfam" id="TIGR03664">
    <property type="entry name" value="fut_nucase"/>
    <property type="match status" value="1"/>
</dbReference>
<keyword evidence="1" id="KW-0474">Menaquinone biosynthesis</keyword>
<evidence type="ECO:0000259" key="3">
    <source>
        <dbReference type="Pfam" id="PF01048"/>
    </source>
</evidence>
<evidence type="ECO:0000313" key="5">
    <source>
        <dbReference type="Proteomes" id="UP001162741"/>
    </source>
</evidence>
<reference evidence="4" key="1">
    <citation type="submission" date="2022-10" db="EMBL/GenBank/DDBJ databases">
        <title>Chitinophaga sp. nov., isolated from soil.</title>
        <authorList>
            <person name="Jeon C.O."/>
        </authorList>
    </citation>
    <scope>NUCLEOTIDE SEQUENCE</scope>
    <source>
        <strain evidence="4">R8</strain>
    </source>
</reference>
<keyword evidence="1 4" id="KW-0378">Hydrolase</keyword>
<dbReference type="Gene3D" id="3.40.50.1580">
    <property type="entry name" value="Nucleoside phosphorylase domain"/>
    <property type="match status" value="1"/>
</dbReference>
<dbReference type="CDD" id="cd17766">
    <property type="entry name" value="futalosine_nucleosidase_MqnB"/>
    <property type="match status" value="1"/>
</dbReference>
<dbReference type="InterPro" id="IPR035994">
    <property type="entry name" value="Nucleoside_phosphorylase_sf"/>
</dbReference>
<comment type="similarity">
    <text evidence="1">Belongs to the PNP/UDP phosphorylase family. Futalosine hydrolase subfamily.</text>
</comment>
<dbReference type="EMBL" id="CP107006">
    <property type="protein sequence ID" value="UYQ93492.1"/>
    <property type="molecule type" value="Genomic_DNA"/>
</dbReference>
<dbReference type="Proteomes" id="UP001162741">
    <property type="component" value="Chromosome"/>
</dbReference>
<dbReference type="HAMAP" id="MF_00991">
    <property type="entry name" value="MqnB"/>
    <property type="match status" value="1"/>
</dbReference>
<keyword evidence="5" id="KW-1185">Reference proteome</keyword>
<comment type="function">
    <text evidence="1">Catalyzes the hydrolysis of futalosine (FL) to dehypoxanthine futalosine (DHFL) and hypoxanthine, a step in the biosynthesis of menaquinone (MK, vitamin K2).</text>
</comment>
<accession>A0ABY6J1F4</accession>
<gene>
    <name evidence="1 4" type="primary">mqnB</name>
    <name evidence="4" type="ORF">MKQ68_00060</name>
</gene>
<evidence type="ECO:0000256" key="1">
    <source>
        <dbReference type="HAMAP-Rule" id="MF_00991"/>
    </source>
</evidence>
<dbReference type="RefSeq" id="WP_264281563.1">
    <property type="nucleotide sequence ID" value="NZ_CP107006.1"/>
</dbReference>
<dbReference type="GO" id="GO:0016798">
    <property type="term" value="F:hydrolase activity, acting on glycosyl bonds"/>
    <property type="evidence" value="ECO:0007669"/>
    <property type="project" value="UniProtKB-KW"/>
</dbReference>
<feature type="domain" description="Nucleoside phosphorylase" evidence="3">
    <location>
        <begin position="2"/>
        <end position="215"/>
    </location>
</feature>
<dbReference type="InterPro" id="IPR000845">
    <property type="entry name" value="Nucleoside_phosphorylase_d"/>
</dbReference>
<dbReference type="SUPFAM" id="SSF53167">
    <property type="entry name" value="Purine and uridine phosphorylases"/>
    <property type="match status" value="1"/>
</dbReference>
<protein>
    <recommendedName>
        <fullName evidence="1 2">Futalosine hydrolase</fullName>
        <shortName evidence="1">FL hydrolase</shortName>
        <ecNumber evidence="1 2">3.2.2.26</ecNumber>
    </recommendedName>
    <alternativeName>
        <fullName evidence="1">Futalosine nucleosidase</fullName>
    </alternativeName>
    <alternativeName>
        <fullName evidence="1">Menaquinone biosynthetic enzyme MqnB</fullName>
    </alternativeName>
</protein>
<proteinExistence type="inferred from homology"/>
<comment type="catalytic activity">
    <reaction evidence="1">
        <text>futalosine + H2O = dehypoxanthine futalosine + hypoxanthine</text>
        <dbReference type="Rhea" id="RHEA:25904"/>
        <dbReference type="ChEBI" id="CHEBI:15377"/>
        <dbReference type="ChEBI" id="CHEBI:17368"/>
        <dbReference type="ChEBI" id="CHEBI:58863"/>
        <dbReference type="ChEBI" id="CHEBI:58864"/>
        <dbReference type="EC" id="3.2.2.26"/>
    </reaction>
</comment>
<keyword evidence="4" id="KW-0326">Glycosidase</keyword>
<evidence type="ECO:0000313" key="4">
    <source>
        <dbReference type="EMBL" id="UYQ93492.1"/>
    </source>
</evidence>
<sequence length="229" mass="25572">MKILVTAATAAEIGPFIAYLEEHGQQIAQHTYTLFKNEIHVLPAGIGMMHTAYHVGKALLTVRPDLAIQAGIAGCFHHDWPLGEVVLIHEEVLGDLGVEEKDAYKDLFDTGLWKENTPPFQGRSLFNPIDRTTLRRAKSVTINTVTGTQPTIDKLAGKYAPDIESMEGAAFHYICLSEGVPFLQLRSISNYVEIRDKSKWNIPLAIKNLNQALIHTLKELTDQKDELWS</sequence>
<evidence type="ECO:0000256" key="2">
    <source>
        <dbReference type="NCBIfam" id="TIGR03664"/>
    </source>
</evidence>
<name>A0ABY6J1F4_9BACT</name>
<dbReference type="EC" id="3.2.2.26" evidence="1 2"/>
<organism evidence="4 5">
    <name type="scientific">Chitinophaga horti</name>
    <dbReference type="NCBI Taxonomy" id="2920382"/>
    <lineage>
        <taxon>Bacteria</taxon>
        <taxon>Pseudomonadati</taxon>
        <taxon>Bacteroidota</taxon>
        <taxon>Chitinophagia</taxon>
        <taxon>Chitinophagales</taxon>
        <taxon>Chitinophagaceae</taxon>
        <taxon>Chitinophaga</taxon>
    </lineage>
</organism>
<dbReference type="PANTHER" id="PTHR46832">
    <property type="entry name" value="5'-METHYLTHIOADENOSINE/S-ADENOSYLHOMOCYSTEINE NUCLEOSIDASE"/>
    <property type="match status" value="1"/>
</dbReference>
<dbReference type="PANTHER" id="PTHR46832:SF2">
    <property type="entry name" value="FUTALOSINE HYDROLASE"/>
    <property type="match status" value="1"/>
</dbReference>